<sequence>MTDDRLTRLLCRFAAAAEVHAAAVEAMDAEKATRHALVLQGLHREIVLTGEAGREGLLHLVDSGRKAVAGMAAVYSLRYSPDRAAAVLRRLSAEGGLLGFRAAMALERWERGEWDLE</sequence>
<gene>
    <name evidence="1" type="ORF">ENQ87_04505</name>
</gene>
<evidence type="ECO:0000313" key="1">
    <source>
        <dbReference type="EMBL" id="HEN41629.1"/>
    </source>
</evidence>
<evidence type="ECO:0008006" key="2">
    <source>
        <dbReference type="Google" id="ProtNLM"/>
    </source>
</evidence>
<dbReference type="Gene3D" id="1.25.40.70">
    <property type="entry name" value="Phosphatidylinositol 3-kinase, accessory domain (PIK)"/>
    <property type="match status" value="1"/>
</dbReference>
<accession>A0A831UFS8</accession>
<dbReference type="InterPro" id="IPR016024">
    <property type="entry name" value="ARM-type_fold"/>
</dbReference>
<dbReference type="SUPFAM" id="SSF48371">
    <property type="entry name" value="ARM repeat"/>
    <property type="match status" value="1"/>
</dbReference>
<reference evidence="1" key="1">
    <citation type="journal article" date="2020" name="mSystems">
        <title>Genome- and Community-Level Interaction Insights into Carbon Utilization and Element Cycling Functions of Hydrothermarchaeota in Hydrothermal Sediment.</title>
        <authorList>
            <person name="Zhou Z."/>
            <person name="Liu Y."/>
            <person name="Xu W."/>
            <person name="Pan J."/>
            <person name="Luo Z.H."/>
            <person name="Li M."/>
        </authorList>
    </citation>
    <scope>NUCLEOTIDE SEQUENCE [LARGE SCALE GENOMIC DNA]</scope>
    <source>
        <strain evidence="1">SpSt-349</strain>
    </source>
</reference>
<dbReference type="EMBL" id="DSOV01000016">
    <property type="protein sequence ID" value="HEN41629.1"/>
    <property type="molecule type" value="Genomic_DNA"/>
</dbReference>
<organism evidence="1">
    <name type="scientific">Geobacter metallireducens</name>
    <dbReference type="NCBI Taxonomy" id="28232"/>
    <lineage>
        <taxon>Bacteria</taxon>
        <taxon>Pseudomonadati</taxon>
        <taxon>Thermodesulfobacteriota</taxon>
        <taxon>Desulfuromonadia</taxon>
        <taxon>Geobacterales</taxon>
        <taxon>Geobacteraceae</taxon>
        <taxon>Geobacter</taxon>
    </lineage>
</organism>
<name>A0A831UFS8_GEOME</name>
<dbReference type="InterPro" id="IPR042236">
    <property type="entry name" value="PI3K_accessory_sf"/>
</dbReference>
<protein>
    <recommendedName>
        <fullName evidence="2">DUF2019 domain-containing protein</fullName>
    </recommendedName>
</protein>
<comment type="caution">
    <text evidence="1">The sequence shown here is derived from an EMBL/GenBank/DDBJ whole genome shotgun (WGS) entry which is preliminary data.</text>
</comment>
<proteinExistence type="predicted"/>
<dbReference type="AlphaFoldDB" id="A0A831UFS8"/>